<accession>A0A2K1ZLJ1</accession>
<evidence type="ECO:0000313" key="3">
    <source>
        <dbReference type="Proteomes" id="UP000006729"/>
    </source>
</evidence>
<organism evidence="2 3">
    <name type="scientific">Populus trichocarpa</name>
    <name type="common">Western balsam poplar</name>
    <name type="synonym">Populus balsamifera subsp. trichocarpa</name>
    <dbReference type="NCBI Taxonomy" id="3694"/>
    <lineage>
        <taxon>Eukaryota</taxon>
        <taxon>Viridiplantae</taxon>
        <taxon>Streptophyta</taxon>
        <taxon>Embryophyta</taxon>
        <taxon>Tracheophyta</taxon>
        <taxon>Spermatophyta</taxon>
        <taxon>Magnoliopsida</taxon>
        <taxon>eudicotyledons</taxon>
        <taxon>Gunneridae</taxon>
        <taxon>Pentapetalae</taxon>
        <taxon>rosids</taxon>
        <taxon>fabids</taxon>
        <taxon>Malpighiales</taxon>
        <taxon>Salicaceae</taxon>
        <taxon>Saliceae</taxon>
        <taxon>Populus</taxon>
    </lineage>
</organism>
<gene>
    <name evidence="2" type="ORF">POPTR_008G223800</name>
</gene>
<feature type="region of interest" description="Disordered" evidence="1">
    <location>
        <begin position="1"/>
        <end position="47"/>
    </location>
</feature>
<feature type="compositionally biased region" description="Polar residues" evidence="1">
    <location>
        <begin position="1"/>
        <end position="10"/>
    </location>
</feature>
<dbReference type="AlphaFoldDB" id="A0A2K1ZLJ1"/>
<reference evidence="2 3" key="1">
    <citation type="journal article" date="2006" name="Science">
        <title>The genome of black cottonwood, Populus trichocarpa (Torr. &amp; Gray).</title>
        <authorList>
            <person name="Tuskan G.A."/>
            <person name="Difazio S."/>
            <person name="Jansson S."/>
            <person name="Bohlmann J."/>
            <person name="Grigoriev I."/>
            <person name="Hellsten U."/>
            <person name="Putnam N."/>
            <person name="Ralph S."/>
            <person name="Rombauts S."/>
            <person name="Salamov A."/>
            <person name="Schein J."/>
            <person name="Sterck L."/>
            <person name="Aerts A."/>
            <person name="Bhalerao R.R."/>
            <person name="Bhalerao R.P."/>
            <person name="Blaudez D."/>
            <person name="Boerjan W."/>
            <person name="Brun A."/>
            <person name="Brunner A."/>
            <person name="Busov V."/>
            <person name="Campbell M."/>
            <person name="Carlson J."/>
            <person name="Chalot M."/>
            <person name="Chapman J."/>
            <person name="Chen G.L."/>
            <person name="Cooper D."/>
            <person name="Coutinho P.M."/>
            <person name="Couturier J."/>
            <person name="Covert S."/>
            <person name="Cronk Q."/>
            <person name="Cunningham R."/>
            <person name="Davis J."/>
            <person name="Degroeve S."/>
            <person name="Dejardin A."/>
            <person name="Depamphilis C."/>
            <person name="Detter J."/>
            <person name="Dirks B."/>
            <person name="Dubchak I."/>
            <person name="Duplessis S."/>
            <person name="Ehlting J."/>
            <person name="Ellis B."/>
            <person name="Gendler K."/>
            <person name="Goodstein D."/>
            <person name="Gribskov M."/>
            <person name="Grimwood J."/>
            <person name="Groover A."/>
            <person name="Gunter L."/>
            <person name="Hamberger B."/>
            <person name="Heinze B."/>
            <person name="Helariutta Y."/>
            <person name="Henrissat B."/>
            <person name="Holligan D."/>
            <person name="Holt R."/>
            <person name="Huang W."/>
            <person name="Islam-Faridi N."/>
            <person name="Jones S."/>
            <person name="Jones-Rhoades M."/>
            <person name="Jorgensen R."/>
            <person name="Joshi C."/>
            <person name="Kangasjarvi J."/>
            <person name="Karlsson J."/>
            <person name="Kelleher C."/>
            <person name="Kirkpatrick R."/>
            <person name="Kirst M."/>
            <person name="Kohler A."/>
            <person name="Kalluri U."/>
            <person name="Larimer F."/>
            <person name="Leebens-Mack J."/>
            <person name="Leple J.C."/>
            <person name="Locascio P."/>
            <person name="Lou Y."/>
            <person name="Lucas S."/>
            <person name="Martin F."/>
            <person name="Montanini B."/>
            <person name="Napoli C."/>
            <person name="Nelson D.R."/>
            <person name="Nelson C."/>
            <person name="Nieminen K."/>
            <person name="Nilsson O."/>
            <person name="Pereda V."/>
            <person name="Peter G."/>
            <person name="Philippe R."/>
            <person name="Pilate G."/>
            <person name="Poliakov A."/>
            <person name="Razumovskaya J."/>
            <person name="Richardson P."/>
            <person name="Rinaldi C."/>
            <person name="Ritland K."/>
            <person name="Rouze P."/>
            <person name="Ryaboy D."/>
            <person name="Schmutz J."/>
            <person name="Schrader J."/>
            <person name="Segerman B."/>
            <person name="Shin H."/>
            <person name="Siddiqui A."/>
            <person name="Sterky F."/>
            <person name="Terry A."/>
            <person name="Tsai C.J."/>
            <person name="Uberbacher E."/>
            <person name="Unneberg P."/>
            <person name="Vahala J."/>
            <person name="Wall K."/>
            <person name="Wessler S."/>
            <person name="Yang G."/>
            <person name="Yin T."/>
            <person name="Douglas C."/>
            <person name="Marra M."/>
            <person name="Sandberg G."/>
            <person name="Van de Peer Y."/>
            <person name="Rokhsar D."/>
        </authorList>
    </citation>
    <scope>NUCLEOTIDE SEQUENCE [LARGE SCALE GENOMIC DNA]</scope>
    <source>
        <strain evidence="3">cv. Nisqually</strain>
    </source>
</reference>
<dbReference type="EMBL" id="CM009297">
    <property type="protein sequence ID" value="PNT26134.1"/>
    <property type="molecule type" value="Genomic_DNA"/>
</dbReference>
<protein>
    <submittedName>
        <fullName evidence="2">Uncharacterized protein</fullName>
    </submittedName>
</protein>
<sequence>MTDAQCNYTKPENGRNYRQADQAVEERTSPNQNSITGKGIHHQAGLHTYPKPHPLLYTSRASCCEQNRPDGYLPKSIMFGKAD</sequence>
<proteinExistence type="predicted"/>
<evidence type="ECO:0000256" key="1">
    <source>
        <dbReference type="SAM" id="MobiDB-lite"/>
    </source>
</evidence>
<name>A0A2K1ZLJ1_POPTR</name>
<dbReference type="Proteomes" id="UP000006729">
    <property type="component" value="Chromosome 8"/>
</dbReference>
<dbReference type="InParanoid" id="A0A2K1ZLJ1"/>
<keyword evidence="3" id="KW-1185">Reference proteome</keyword>
<evidence type="ECO:0000313" key="2">
    <source>
        <dbReference type="EMBL" id="PNT26134.1"/>
    </source>
</evidence>